<reference evidence="3" key="1">
    <citation type="submission" date="2017-04" db="EMBL/GenBank/DDBJ databases">
        <authorList>
            <person name="Varghese N."/>
            <person name="Submissions S."/>
        </authorList>
    </citation>
    <scope>NUCLEOTIDE SEQUENCE [LARGE SCALE GENOMIC DNA]</scope>
    <source>
        <strain evidence="3">DSM 23072</strain>
    </source>
</reference>
<evidence type="ECO:0000313" key="3">
    <source>
        <dbReference type="Proteomes" id="UP000192408"/>
    </source>
</evidence>
<dbReference type="AlphaFoldDB" id="A0A1W1UMH2"/>
<keyword evidence="1" id="KW-0472">Membrane</keyword>
<evidence type="ECO:0000313" key="2">
    <source>
        <dbReference type="EMBL" id="SMB82223.1"/>
    </source>
</evidence>
<accession>A0A1W1UMH2</accession>
<keyword evidence="1" id="KW-1133">Transmembrane helix</keyword>
<feature type="transmembrane region" description="Helical" evidence="1">
    <location>
        <begin position="74"/>
        <end position="93"/>
    </location>
</feature>
<organism evidence="2 3">
    <name type="scientific">Pasteurella testudinis DSM 23072</name>
    <dbReference type="NCBI Taxonomy" id="1122938"/>
    <lineage>
        <taxon>Bacteria</taxon>
        <taxon>Pseudomonadati</taxon>
        <taxon>Pseudomonadota</taxon>
        <taxon>Gammaproteobacteria</taxon>
        <taxon>Pasteurellales</taxon>
        <taxon>Pasteurellaceae</taxon>
        <taxon>Pasteurella</taxon>
    </lineage>
</organism>
<sequence length="95" mass="10729">MINQLYQVVNKGSYRALSFILAILLMLSIFFNAQKFALELGGPSPLFTLFLILGTSVLWIHGIGLNIKKNFWKAVFNPFIGYFAALAGLYYIYLS</sequence>
<keyword evidence="1" id="KW-0812">Transmembrane</keyword>
<feature type="transmembrane region" description="Helical" evidence="1">
    <location>
        <begin position="12"/>
        <end position="33"/>
    </location>
</feature>
<dbReference type="STRING" id="1122938.SAMN05660772_02032"/>
<gene>
    <name evidence="2" type="ORF">SAMN05660772_02032</name>
</gene>
<name>A0A1W1UMH2_9PAST</name>
<feature type="transmembrane region" description="Helical" evidence="1">
    <location>
        <begin position="45"/>
        <end position="67"/>
    </location>
</feature>
<keyword evidence="3" id="KW-1185">Reference proteome</keyword>
<dbReference type="Pfam" id="PF09600">
    <property type="entry name" value="Cyd_oper_YbgE"/>
    <property type="match status" value="1"/>
</dbReference>
<evidence type="ECO:0000256" key="1">
    <source>
        <dbReference type="SAM" id="Phobius"/>
    </source>
</evidence>
<dbReference type="InterPro" id="IPR011846">
    <property type="entry name" value="Cyd_oper_YbgE"/>
</dbReference>
<dbReference type="RefSeq" id="WP_084256500.1">
    <property type="nucleotide sequence ID" value="NZ_FWWV01000008.1"/>
</dbReference>
<proteinExistence type="predicted"/>
<dbReference type="Proteomes" id="UP000192408">
    <property type="component" value="Unassembled WGS sequence"/>
</dbReference>
<dbReference type="EMBL" id="FWWV01000008">
    <property type="protein sequence ID" value="SMB82223.1"/>
    <property type="molecule type" value="Genomic_DNA"/>
</dbReference>
<protein>
    <submittedName>
        <fullName evidence="2">Cyd operon protein YbgE</fullName>
    </submittedName>
</protein>